<dbReference type="InterPro" id="IPR010432">
    <property type="entry name" value="RDD"/>
</dbReference>
<keyword evidence="3 6" id="KW-0812">Transmembrane</keyword>
<evidence type="ECO:0000256" key="5">
    <source>
        <dbReference type="ARBA" id="ARBA00023136"/>
    </source>
</evidence>
<keyword evidence="5 6" id="KW-0472">Membrane</keyword>
<name>A0ABV5CC98_9SPHI</name>
<evidence type="ECO:0000256" key="6">
    <source>
        <dbReference type="SAM" id="Phobius"/>
    </source>
</evidence>
<evidence type="ECO:0000256" key="2">
    <source>
        <dbReference type="ARBA" id="ARBA00022475"/>
    </source>
</evidence>
<evidence type="ECO:0000259" key="7">
    <source>
        <dbReference type="Pfam" id="PF06271"/>
    </source>
</evidence>
<comment type="caution">
    <text evidence="8">The sequence shown here is derived from an EMBL/GenBank/DDBJ whole genome shotgun (WGS) entry which is preliminary data.</text>
</comment>
<gene>
    <name evidence="8" type="ORF">WKR92_04875</name>
</gene>
<feature type="transmembrane region" description="Helical" evidence="6">
    <location>
        <begin position="74"/>
        <end position="94"/>
    </location>
</feature>
<keyword evidence="4 6" id="KW-1133">Transmembrane helix</keyword>
<keyword evidence="9" id="KW-1185">Reference proteome</keyword>
<feature type="transmembrane region" description="Helical" evidence="6">
    <location>
        <begin position="106"/>
        <end position="127"/>
    </location>
</feature>
<dbReference type="RefSeq" id="WP_375556705.1">
    <property type="nucleotide sequence ID" value="NZ_JBBVGT010000002.1"/>
</dbReference>
<dbReference type="EMBL" id="JBBVGT010000002">
    <property type="protein sequence ID" value="MFB5945161.1"/>
    <property type="molecule type" value="Genomic_DNA"/>
</dbReference>
<proteinExistence type="predicted"/>
<evidence type="ECO:0000313" key="8">
    <source>
        <dbReference type="EMBL" id="MFB5945161.1"/>
    </source>
</evidence>
<dbReference type="InterPro" id="IPR051791">
    <property type="entry name" value="Pra-immunoreactive"/>
</dbReference>
<dbReference type="Proteomes" id="UP001580928">
    <property type="component" value="Unassembled WGS sequence"/>
</dbReference>
<dbReference type="PANTHER" id="PTHR36115:SF4">
    <property type="entry name" value="MEMBRANE PROTEIN"/>
    <property type="match status" value="1"/>
</dbReference>
<dbReference type="Pfam" id="PF06271">
    <property type="entry name" value="RDD"/>
    <property type="match status" value="1"/>
</dbReference>
<dbReference type="PANTHER" id="PTHR36115">
    <property type="entry name" value="PROLINE-RICH ANTIGEN HOMOLOG-RELATED"/>
    <property type="match status" value="1"/>
</dbReference>
<reference evidence="8 9" key="1">
    <citation type="submission" date="2024-04" db="EMBL/GenBank/DDBJ databases">
        <title>Albibacterium profundi sp. nov., isolated from sediment of the Challenger Deep of Mariana Trench.</title>
        <authorList>
            <person name="Wang Y."/>
        </authorList>
    </citation>
    <scope>NUCLEOTIDE SEQUENCE [LARGE SCALE GENOMIC DNA]</scope>
    <source>
        <strain evidence="8 9">RHL897</strain>
    </source>
</reference>
<feature type="transmembrane region" description="Helical" evidence="6">
    <location>
        <begin position="163"/>
        <end position="181"/>
    </location>
</feature>
<organism evidence="8 9">
    <name type="scientific">Albibacterium profundi</name>
    <dbReference type="NCBI Taxonomy" id="3134906"/>
    <lineage>
        <taxon>Bacteria</taxon>
        <taxon>Pseudomonadati</taxon>
        <taxon>Bacteroidota</taxon>
        <taxon>Sphingobacteriia</taxon>
        <taxon>Sphingobacteriales</taxon>
        <taxon>Sphingobacteriaceae</taxon>
        <taxon>Albibacterium</taxon>
    </lineage>
</organism>
<comment type="subcellular location">
    <subcellularLocation>
        <location evidence="1">Cell membrane</location>
        <topology evidence="1">Multi-pass membrane protein</topology>
    </subcellularLocation>
</comment>
<evidence type="ECO:0000313" key="9">
    <source>
        <dbReference type="Proteomes" id="UP001580928"/>
    </source>
</evidence>
<evidence type="ECO:0000256" key="3">
    <source>
        <dbReference type="ARBA" id="ARBA00022692"/>
    </source>
</evidence>
<evidence type="ECO:0000256" key="1">
    <source>
        <dbReference type="ARBA" id="ARBA00004651"/>
    </source>
</evidence>
<sequence>MEEKRYTVVQHGKPSKAYTLAELKLLNLKTSDFVKEQGASDFKELRELPELSRLLAVEYQTTEPQYFATLDVRLLAWAIDFFLAFAVYCILVLVPIIGITLPEERLPLALTGLLALIPIKFLITLFMECSKYQGSPGKLILRIRVCDAHGQPISFAKSLLRNFGKVLGFLSFGLGFLLGFFNRKQQCWHDKLANTLVVKDRLI</sequence>
<keyword evidence="2" id="KW-1003">Cell membrane</keyword>
<evidence type="ECO:0000256" key="4">
    <source>
        <dbReference type="ARBA" id="ARBA00022989"/>
    </source>
</evidence>
<feature type="domain" description="RDD" evidence="7">
    <location>
        <begin position="68"/>
        <end position="194"/>
    </location>
</feature>
<protein>
    <submittedName>
        <fullName evidence="8">RDD family protein</fullName>
    </submittedName>
</protein>
<accession>A0ABV5CC98</accession>